<reference evidence="2 3" key="1">
    <citation type="journal article" date="2021" name="Elife">
        <title>Chloroplast acquisition without the gene transfer in kleptoplastic sea slugs, Plakobranchus ocellatus.</title>
        <authorList>
            <person name="Maeda T."/>
            <person name="Takahashi S."/>
            <person name="Yoshida T."/>
            <person name="Shimamura S."/>
            <person name="Takaki Y."/>
            <person name="Nagai Y."/>
            <person name="Toyoda A."/>
            <person name="Suzuki Y."/>
            <person name="Arimoto A."/>
            <person name="Ishii H."/>
            <person name="Satoh N."/>
            <person name="Nishiyama T."/>
            <person name="Hasebe M."/>
            <person name="Maruyama T."/>
            <person name="Minagawa J."/>
            <person name="Obokata J."/>
            <person name="Shigenobu S."/>
        </authorList>
    </citation>
    <scope>NUCLEOTIDE SEQUENCE [LARGE SCALE GENOMIC DNA]</scope>
</reference>
<accession>A0AAV4CXT3</accession>
<evidence type="ECO:0000256" key="1">
    <source>
        <dbReference type="SAM" id="MobiDB-lite"/>
    </source>
</evidence>
<sequence length="127" mass="13780">MSPILWSLQGKRLFTRSAQEQRTAKFSCKDEAHAPPVGPSATCHGVAAGIATMANFSALPPEAMATAHFAEKFDQLFNCFNSKALHSKQSDSTAKKLYSQNGGRQEHSRVSMAAAKSTLESAWRPPK</sequence>
<dbReference type="EMBL" id="BLXT01007118">
    <property type="protein sequence ID" value="GFO36685.1"/>
    <property type="molecule type" value="Genomic_DNA"/>
</dbReference>
<protein>
    <submittedName>
        <fullName evidence="2">Uncharacterized protein</fullName>
    </submittedName>
</protein>
<feature type="region of interest" description="Disordered" evidence="1">
    <location>
        <begin position="86"/>
        <end position="127"/>
    </location>
</feature>
<comment type="caution">
    <text evidence="2">The sequence shown here is derived from an EMBL/GenBank/DDBJ whole genome shotgun (WGS) entry which is preliminary data.</text>
</comment>
<dbReference type="Proteomes" id="UP000735302">
    <property type="component" value="Unassembled WGS sequence"/>
</dbReference>
<evidence type="ECO:0000313" key="2">
    <source>
        <dbReference type="EMBL" id="GFO36685.1"/>
    </source>
</evidence>
<gene>
    <name evidence="2" type="ORF">PoB_006319000</name>
</gene>
<proteinExistence type="predicted"/>
<dbReference type="AlphaFoldDB" id="A0AAV4CXT3"/>
<organism evidence="2 3">
    <name type="scientific">Plakobranchus ocellatus</name>
    <dbReference type="NCBI Taxonomy" id="259542"/>
    <lineage>
        <taxon>Eukaryota</taxon>
        <taxon>Metazoa</taxon>
        <taxon>Spiralia</taxon>
        <taxon>Lophotrochozoa</taxon>
        <taxon>Mollusca</taxon>
        <taxon>Gastropoda</taxon>
        <taxon>Heterobranchia</taxon>
        <taxon>Euthyneura</taxon>
        <taxon>Panpulmonata</taxon>
        <taxon>Sacoglossa</taxon>
        <taxon>Placobranchoidea</taxon>
        <taxon>Plakobranchidae</taxon>
        <taxon>Plakobranchus</taxon>
    </lineage>
</organism>
<name>A0AAV4CXT3_9GAST</name>
<evidence type="ECO:0000313" key="3">
    <source>
        <dbReference type="Proteomes" id="UP000735302"/>
    </source>
</evidence>
<keyword evidence="3" id="KW-1185">Reference proteome</keyword>